<dbReference type="AlphaFoldDB" id="A0A843TY94"/>
<dbReference type="Proteomes" id="UP000652761">
    <property type="component" value="Unassembled WGS sequence"/>
</dbReference>
<feature type="region of interest" description="Disordered" evidence="1">
    <location>
        <begin position="46"/>
        <end position="85"/>
    </location>
</feature>
<dbReference type="Pfam" id="PF03732">
    <property type="entry name" value="Retrotrans_gag"/>
    <property type="match status" value="1"/>
</dbReference>
<feature type="compositionally biased region" description="Basic and acidic residues" evidence="1">
    <location>
        <begin position="59"/>
        <end position="71"/>
    </location>
</feature>
<evidence type="ECO:0000313" key="3">
    <source>
        <dbReference type="EMBL" id="MQL74530.1"/>
    </source>
</evidence>
<feature type="domain" description="Retrotransposon gag" evidence="2">
    <location>
        <begin position="174"/>
        <end position="265"/>
    </location>
</feature>
<sequence>MKLCPAFYYNWSLEGSSRKASPTFPCCGDHPRARRKEILEHTSALLAMASRGRRGGASAREDEPRRDERAEQQAPAPQGPVLPPPPLVDYGVFMQGLVQAMQTQAHTQAALQAQLEAQAQAPAQDHGGPPIMERFKRMTPPSFKGESDPLIVESWLRETEKIFRAIRCPNEDKERADVWWSSLLRTRFEDKVVDVAWDAFVRLFRAKFVPEHIQDKMEQEFLSLMQGSMTVLEYEARFSELSKYAPHIVEDERRKTKKFVMGLKPSLRTRHVAFDHRSLDEALSAACRQEGEMEQYLEEKKASQKRPAATF</sequence>
<evidence type="ECO:0000313" key="4">
    <source>
        <dbReference type="Proteomes" id="UP000652761"/>
    </source>
</evidence>
<name>A0A843TY94_COLES</name>
<proteinExistence type="predicted"/>
<comment type="caution">
    <text evidence="3">The sequence shown here is derived from an EMBL/GenBank/DDBJ whole genome shotgun (WGS) entry which is preliminary data.</text>
</comment>
<gene>
    <name evidence="3" type="ORF">Taro_006895</name>
</gene>
<keyword evidence="4" id="KW-1185">Reference proteome</keyword>
<evidence type="ECO:0000259" key="2">
    <source>
        <dbReference type="Pfam" id="PF03732"/>
    </source>
</evidence>
<dbReference type="OrthoDB" id="786614at2759"/>
<dbReference type="InterPro" id="IPR005162">
    <property type="entry name" value="Retrotrans_gag_dom"/>
</dbReference>
<evidence type="ECO:0000256" key="1">
    <source>
        <dbReference type="SAM" id="MobiDB-lite"/>
    </source>
</evidence>
<reference evidence="3" key="1">
    <citation type="submission" date="2017-07" db="EMBL/GenBank/DDBJ databases">
        <title>Taro Niue Genome Assembly and Annotation.</title>
        <authorList>
            <person name="Atibalentja N."/>
            <person name="Keating K."/>
            <person name="Fields C.J."/>
        </authorList>
    </citation>
    <scope>NUCLEOTIDE SEQUENCE</scope>
    <source>
        <strain evidence="3">Niue_2</strain>
        <tissue evidence="3">Leaf</tissue>
    </source>
</reference>
<dbReference type="EMBL" id="NMUH01000212">
    <property type="protein sequence ID" value="MQL74530.1"/>
    <property type="molecule type" value="Genomic_DNA"/>
</dbReference>
<organism evidence="3 4">
    <name type="scientific">Colocasia esculenta</name>
    <name type="common">Wild taro</name>
    <name type="synonym">Arum esculentum</name>
    <dbReference type="NCBI Taxonomy" id="4460"/>
    <lineage>
        <taxon>Eukaryota</taxon>
        <taxon>Viridiplantae</taxon>
        <taxon>Streptophyta</taxon>
        <taxon>Embryophyta</taxon>
        <taxon>Tracheophyta</taxon>
        <taxon>Spermatophyta</taxon>
        <taxon>Magnoliopsida</taxon>
        <taxon>Liliopsida</taxon>
        <taxon>Araceae</taxon>
        <taxon>Aroideae</taxon>
        <taxon>Colocasieae</taxon>
        <taxon>Colocasia</taxon>
    </lineage>
</organism>
<protein>
    <recommendedName>
        <fullName evidence="2">Retrotransposon gag domain-containing protein</fullName>
    </recommendedName>
</protein>
<accession>A0A843TY94</accession>